<dbReference type="InterPro" id="IPR037684">
    <property type="entry name" value="GBP_C"/>
</dbReference>
<evidence type="ECO:0000256" key="5">
    <source>
        <dbReference type="ARBA" id="ARBA00023134"/>
    </source>
</evidence>
<sequence>MASGQDMMAPISLVENDNAQLSVNQEAIETLEKISQPVVVVAIVGLYRTGKSYLMNRLAGQNHGFPLGSTVQSKTKGIWMWCVPHPSKSDNTLVLLDTEGLGDVEKGDSKNDSWIFALAVLLCSTFIYNSMSTINHQALEHLHYVTELTELIKAKSSPSPDGEEDCTEFVTFFPDFIWAVRDFTLELKLNGHPITEDQYLDNALKLTKGKNMKVQTSNLCRECIRDFFPTRKCFVFDRPTNDKGLLADIENASEDQLNPKFQEQTKKFCSYIFDNAKTKTLREGVPVTGNWLGKLVVTYVDTINSGAVPCLENAVTSLAHLENSAAVQKAELLEVHAACEKEAIAIFMESSFKDVNQEFQKNLVEIIKKKKEDFVLQNEEASVKYCQVKLDDISKTLMESISAGTFSVPGGYKLYRKAKERFEQNYHQVPRKGVKANEVLQSFLQSQATIEKSILQADKALTAREKAVAEERARNETAQKEQELLKQKLQEQQQVMEAQQRSFQENIAQLTEKLEKEKETLLREMNMMLEHKLKVQETLLNEGFREKSELMSEEINQLKNMIDDTKESDAPLVTKALDRFGDELTSILSFPATLLGQVVKGIGSLFKK</sequence>
<feature type="coiled-coil region" evidence="7">
    <location>
        <begin position="461"/>
        <end position="568"/>
    </location>
</feature>
<comment type="similarity">
    <text evidence="6">Belongs to the TRAFAC class dynamin-like GTPase superfamily. GB1/RHD3 GTPase family.</text>
</comment>
<dbReference type="GO" id="GO:0003924">
    <property type="term" value="F:GTPase activity"/>
    <property type="evidence" value="ECO:0007669"/>
    <property type="project" value="InterPro"/>
</dbReference>
<keyword evidence="10" id="KW-1185">Reference proteome</keyword>
<organism evidence="9 10">
    <name type="scientific">Muntiacus muntjak</name>
    <name type="common">Barking deer</name>
    <name type="synonym">Indian muntjac</name>
    <dbReference type="NCBI Taxonomy" id="9888"/>
    <lineage>
        <taxon>Eukaryota</taxon>
        <taxon>Metazoa</taxon>
        <taxon>Chordata</taxon>
        <taxon>Craniata</taxon>
        <taxon>Vertebrata</taxon>
        <taxon>Euteleostomi</taxon>
        <taxon>Mammalia</taxon>
        <taxon>Eutheria</taxon>
        <taxon>Laurasiatheria</taxon>
        <taxon>Artiodactyla</taxon>
        <taxon>Ruminantia</taxon>
        <taxon>Pecora</taxon>
        <taxon>Cervidae</taxon>
        <taxon>Muntiacinae</taxon>
        <taxon>Muntiacus</taxon>
    </lineage>
</organism>
<evidence type="ECO:0000259" key="8">
    <source>
        <dbReference type="PROSITE" id="PS51715"/>
    </source>
</evidence>
<keyword evidence="7" id="KW-0175">Coiled coil</keyword>
<evidence type="ECO:0000256" key="3">
    <source>
        <dbReference type="ARBA" id="ARBA00022801"/>
    </source>
</evidence>
<dbReference type="Gene3D" id="3.40.50.300">
    <property type="entry name" value="P-loop containing nucleotide triphosphate hydrolases"/>
    <property type="match status" value="1"/>
</dbReference>
<evidence type="ECO:0000256" key="6">
    <source>
        <dbReference type="PROSITE-ProRule" id="PRU01052"/>
    </source>
</evidence>
<dbReference type="Proteomes" id="UP000326458">
    <property type="component" value="Unassembled WGS sequence"/>
</dbReference>
<dbReference type="EMBL" id="VCEA01000001">
    <property type="protein sequence ID" value="KAB0358053.1"/>
    <property type="molecule type" value="Genomic_DNA"/>
</dbReference>
<evidence type="ECO:0000256" key="2">
    <source>
        <dbReference type="ARBA" id="ARBA00022741"/>
    </source>
</evidence>
<dbReference type="InterPro" id="IPR027417">
    <property type="entry name" value="P-loop_NTPase"/>
</dbReference>
<evidence type="ECO:0000313" key="10">
    <source>
        <dbReference type="Proteomes" id="UP000326458"/>
    </source>
</evidence>
<dbReference type="PANTHER" id="PTHR10751">
    <property type="entry name" value="GUANYLATE BINDING PROTEIN"/>
    <property type="match status" value="1"/>
</dbReference>
<dbReference type="InterPro" id="IPR030386">
    <property type="entry name" value="G_GB1_RHD3_dom"/>
</dbReference>
<dbReference type="CDD" id="cd01851">
    <property type="entry name" value="GBP"/>
    <property type="match status" value="1"/>
</dbReference>
<dbReference type="InterPro" id="IPR015894">
    <property type="entry name" value="Guanylate-bd_N"/>
</dbReference>
<keyword evidence="2" id="KW-0547">Nucleotide-binding</keyword>
<keyword evidence="5" id="KW-0342">GTP-binding</keyword>
<dbReference type="GO" id="GO:0005525">
    <property type="term" value="F:GTP binding"/>
    <property type="evidence" value="ECO:0007669"/>
    <property type="project" value="UniProtKB-KW"/>
</dbReference>
<evidence type="ECO:0000313" key="9">
    <source>
        <dbReference type="EMBL" id="KAB0358053.1"/>
    </source>
</evidence>
<comment type="caution">
    <text evidence="9">The sequence shown here is derived from an EMBL/GenBank/DDBJ whole genome shotgun (WGS) entry which is preliminary data.</text>
</comment>
<protein>
    <recommendedName>
        <fullName evidence="8">GB1/RHD3-type G domain-containing protein</fullName>
    </recommendedName>
</protein>
<evidence type="ECO:0000256" key="1">
    <source>
        <dbReference type="ARBA" id="ARBA00022588"/>
    </source>
</evidence>
<dbReference type="Pfam" id="PF02263">
    <property type="entry name" value="GBP"/>
    <property type="match status" value="1"/>
</dbReference>
<keyword evidence="1" id="KW-0399">Innate immunity</keyword>
<dbReference type="Gene3D" id="1.20.1000.10">
    <property type="entry name" value="Guanylate-binding protein, C-terminal domain"/>
    <property type="match status" value="1"/>
</dbReference>
<reference evidence="9 10" key="1">
    <citation type="submission" date="2019-06" db="EMBL/GenBank/DDBJ databases">
        <title>Discovery of a novel chromosome fission-fusion reversal in muntjac.</title>
        <authorList>
            <person name="Mudd A.B."/>
            <person name="Bredeson J.V."/>
            <person name="Baum R."/>
            <person name="Hockemeyer D."/>
            <person name="Rokhsar D.S."/>
        </authorList>
    </citation>
    <scope>NUCLEOTIDE SEQUENCE [LARGE SCALE GENOMIC DNA]</scope>
    <source>
        <strain evidence="9">UTSW_UCB_Mm</strain>
        <tissue evidence="9">Fibroblast cell line</tissue>
    </source>
</reference>
<dbReference type="FunFam" id="1.20.1000.10:FF:000001">
    <property type="entry name" value="Guanylate binding protein 1"/>
    <property type="match status" value="1"/>
</dbReference>
<dbReference type="CDD" id="cd16269">
    <property type="entry name" value="GBP_C"/>
    <property type="match status" value="1"/>
</dbReference>
<feature type="domain" description="GB1/RHD3-type G" evidence="8">
    <location>
        <begin position="35"/>
        <end position="277"/>
    </location>
</feature>
<name>A0A5N3W9C2_MUNMU</name>
<dbReference type="Pfam" id="PF02841">
    <property type="entry name" value="GBP_C"/>
    <property type="match status" value="2"/>
</dbReference>
<evidence type="ECO:0000256" key="4">
    <source>
        <dbReference type="ARBA" id="ARBA00022859"/>
    </source>
</evidence>
<evidence type="ECO:0000256" key="7">
    <source>
        <dbReference type="SAM" id="Coils"/>
    </source>
</evidence>
<dbReference type="SUPFAM" id="SSF52540">
    <property type="entry name" value="P-loop containing nucleoside triphosphate hydrolases"/>
    <property type="match status" value="1"/>
</dbReference>
<dbReference type="AlphaFoldDB" id="A0A5N3W9C2"/>
<dbReference type="FunFam" id="3.40.50.300:FF:000422">
    <property type="entry name" value="Guanylate-binding protein 1"/>
    <property type="match status" value="1"/>
</dbReference>
<dbReference type="PROSITE" id="PS51715">
    <property type="entry name" value="G_GB1_RHD3"/>
    <property type="match status" value="1"/>
</dbReference>
<keyword evidence="4" id="KW-0391">Immunity</keyword>
<dbReference type="SUPFAM" id="SSF48340">
    <property type="entry name" value="Interferon-induced guanylate-binding protein 1 (GBP1), C-terminal domain"/>
    <property type="match status" value="1"/>
</dbReference>
<dbReference type="InterPro" id="IPR036543">
    <property type="entry name" value="Guanylate-bd_C_sf"/>
</dbReference>
<dbReference type="GO" id="GO:0045087">
    <property type="term" value="P:innate immune response"/>
    <property type="evidence" value="ECO:0007669"/>
    <property type="project" value="UniProtKB-KW"/>
</dbReference>
<dbReference type="InterPro" id="IPR003191">
    <property type="entry name" value="Guanylate-bd/ATL_C"/>
</dbReference>
<keyword evidence="3" id="KW-0378">Hydrolase</keyword>
<gene>
    <name evidence="9" type="ORF">FD754_002209</name>
</gene>
<accession>A0A5N3W9C2</accession>
<proteinExistence type="inferred from homology"/>